<evidence type="ECO:0000256" key="6">
    <source>
        <dbReference type="ARBA" id="ARBA00022723"/>
    </source>
</evidence>
<evidence type="ECO:0000256" key="9">
    <source>
        <dbReference type="ARBA" id="ARBA00023004"/>
    </source>
</evidence>
<dbReference type="GO" id="GO:0004497">
    <property type="term" value="F:monooxygenase activity"/>
    <property type="evidence" value="ECO:0007669"/>
    <property type="project" value="UniProtKB-KW"/>
</dbReference>
<dbReference type="RefSeq" id="WP_180566499.1">
    <property type="nucleotide sequence ID" value="NZ_JACCKB010000001.1"/>
</dbReference>
<feature type="domain" description="Fatty acid desaturase" evidence="13">
    <location>
        <begin position="97"/>
        <end position="309"/>
    </location>
</feature>
<dbReference type="PANTHER" id="PTHR38674">
    <property type="entry name" value="ALKANE 1-MONOOXYGENASE 1"/>
    <property type="match status" value="1"/>
</dbReference>
<comment type="subcellular location">
    <subcellularLocation>
        <location evidence="1">Cell inner membrane</location>
        <topology evidence="1">Multi-pass membrane protein</topology>
    </subcellularLocation>
</comment>
<gene>
    <name evidence="14" type="ORF">H0A36_00505</name>
</gene>
<dbReference type="PANTHER" id="PTHR38674:SF1">
    <property type="entry name" value="ALKANE 1-MONOOXYGENASE 1"/>
    <property type="match status" value="1"/>
</dbReference>
<dbReference type="CDD" id="cd03512">
    <property type="entry name" value="Alkane-hydroxylase"/>
    <property type="match status" value="1"/>
</dbReference>
<evidence type="ECO:0000256" key="3">
    <source>
        <dbReference type="ARBA" id="ARBA00022475"/>
    </source>
</evidence>
<dbReference type="Proteomes" id="UP000569732">
    <property type="component" value="Unassembled WGS sequence"/>
</dbReference>
<dbReference type="InterPro" id="IPR033885">
    <property type="entry name" value="AlkB/XylM"/>
</dbReference>
<evidence type="ECO:0000256" key="11">
    <source>
        <dbReference type="ARBA" id="ARBA00023136"/>
    </source>
</evidence>
<evidence type="ECO:0000256" key="8">
    <source>
        <dbReference type="ARBA" id="ARBA00023002"/>
    </source>
</evidence>
<evidence type="ECO:0000259" key="13">
    <source>
        <dbReference type="Pfam" id="PF00487"/>
    </source>
</evidence>
<evidence type="ECO:0000256" key="12">
    <source>
        <dbReference type="SAM" id="Phobius"/>
    </source>
</evidence>
<evidence type="ECO:0000313" key="14">
    <source>
        <dbReference type="EMBL" id="NYZ64465.1"/>
    </source>
</evidence>
<evidence type="ECO:0000256" key="1">
    <source>
        <dbReference type="ARBA" id="ARBA00004429"/>
    </source>
</evidence>
<keyword evidence="4" id="KW-0997">Cell inner membrane</keyword>
<dbReference type="GO" id="GO:0006629">
    <property type="term" value="P:lipid metabolic process"/>
    <property type="evidence" value="ECO:0007669"/>
    <property type="project" value="InterPro"/>
</dbReference>
<evidence type="ECO:0000256" key="4">
    <source>
        <dbReference type="ARBA" id="ARBA00022519"/>
    </source>
</evidence>
<evidence type="ECO:0000256" key="5">
    <source>
        <dbReference type="ARBA" id="ARBA00022692"/>
    </source>
</evidence>
<reference evidence="14 15" key="1">
    <citation type="submission" date="2020-07" db="EMBL/GenBank/DDBJ databases">
        <title>Endozoicomonas sp. nov., isolated from sediment.</title>
        <authorList>
            <person name="Gu T."/>
        </authorList>
    </citation>
    <scope>NUCLEOTIDE SEQUENCE [LARGE SCALE GENOMIC DNA]</scope>
    <source>
        <strain evidence="14 15">SM1973</strain>
    </source>
</reference>
<dbReference type="AlphaFoldDB" id="A0A853I5G9"/>
<evidence type="ECO:0000256" key="10">
    <source>
        <dbReference type="ARBA" id="ARBA00023033"/>
    </source>
</evidence>
<evidence type="ECO:0000256" key="7">
    <source>
        <dbReference type="ARBA" id="ARBA00022989"/>
    </source>
</evidence>
<evidence type="ECO:0000313" key="15">
    <source>
        <dbReference type="Proteomes" id="UP000569732"/>
    </source>
</evidence>
<protein>
    <submittedName>
        <fullName evidence="14">Alkane 1-monooxygenase</fullName>
    </submittedName>
</protein>
<organism evidence="14 15">
    <name type="scientific">Spartinivicinus marinus</name>
    <dbReference type="NCBI Taxonomy" id="2994442"/>
    <lineage>
        <taxon>Bacteria</taxon>
        <taxon>Pseudomonadati</taxon>
        <taxon>Pseudomonadota</taxon>
        <taxon>Gammaproteobacteria</taxon>
        <taxon>Oceanospirillales</taxon>
        <taxon>Zooshikellaceae</taxon>
        <taxon>Spartinivicinus</taxon>
    </lineage>
</organism>
<name>A0A853I5G9_9GAMM</name>
<keyword evidence="7 12" id="KW-1133">Transmembrane helix</keyword>
<comment type="similarity">
    <text evidence="2">Belongs to the fatty acid desaturase type 1 family. AlkB subfamily.</text>
</comment>
<comment type="caution">
    <text evidence="14">The sequence shown here is derived from an EMBL/GenBank/DDBJ whole genome shotgun (WGS) entry which is preliminary data.</text>
</comment>
<sequence length="361" mass="41067">MQKPVNFCLPYVVAIVPGLSFAIGGWGYGIFLAVYLGFPLLDFFIGKTLRNPSSDEEAVLRKQWRYAVILWGYGLIQLGYLVAGCYLVEQRQSWFDTWFFAMNTGLLIGAASITVAHELIHKTNRFERGLGGFMLALVCYGTFKVEHVRGHHVNVSTPKDASSARLGQSIYHFVPQAMIRNVVNGFRLEASRLQRKDLSPLHWRNEVLGWTLLSVVVAVACLLLTGIHGLVFFLVSSFFAVLALEIVNYVEHYGLERRQLDNGRYERVSPLHSWNASEKLANAGIYNLQRHSDHHAFPSRRYQILRHYDQSPQLPTSYGGMIILALFPPLWHKVMDPLAKQHMEKLCQSEPDPVDFEYKIG</sequence>
<evidence type="ECO:0000256" key="2">
    <source>
        <dbReference type="ARBA" id="ARBA00010823"/>
    </source>
</evidence>
<keyword evidence="8" id="KW-0560">Oxidoreductase</keyword>
<keyword evidence="15" id="KW-1185">Reference proteome</keyword>
<feature type="transmembrane region" description="Helical" evidence="12">
    <location>
        <begin position="66"/>
        <end position="88"/>
    </location>
</feature>
<dbReference type="InterPro" id="IPR005804">
    <property type="entry name" value="FA_desaturase_dom"/>
</dbReference>
<dbReference type="Pfam" id="PF00487">
    <property type="entry name" value="FA_desaturase"/>
    <property type="match status" value="1"/>
</dbReference>
<keyword evidence="10" id="KW-0503">Monooxygenase</keyword>
<accession>A0A853I5G9</accession>
<feature type="transmembrane region" description="Helical" evidence="12">
    <location>
        <begin position="100"/>
        <end position="120"/>
    </location>
</feature>
<dbReference type="GO" id="GO:0046872">
    <property type="term" value="F:metal ion binding"/>
    <property type="evidence" value="ECO:0007669"/>
    <property type="project" value="UniProtKB-KW"/>
</dbReference>
<keyword evidence="11 12" id="KW-0472">Membrane</keyword>
<dbReference type="EMBL" id="JACCKB010000001">
    <property type="protein sequence ID" value="NYZ64465.1"/>
    <property type="molecule type" value="Genomic_DNA"/>
</dbReference>
<keyword evidence="3" id="KW-1003">Cell membrane</keyword>
<dbReference type="GO" id="GO:0005886">
    <property type="term" value="C:plasma membrane"/>
    <property type="evidence" value="ECO:0007669"/>
    <property type="project" value="UniProtKB-SubCell"/>
</dbReference>
<feature type="transmembrane region" description="Helical" evidence="12">
    <location>
        <begin position="26"/>
        <end position="45"/>
    </location>
</feature>
<feature type="transmembrane region" description="Helical" evidence="12">
    <location>
        <begin position="207"/>
        <end position="225"/>
    </location>
</feature>
<keyword evidence="5 12" id="KW-0812">Transmembrane</keyword>
<keyword evidence="9" id="KW-0408">Iron</keyword>
<proteinExistence type="inferred from homology"/>
<keyword evidence="6" id="KW-0479">Metal-binding</keyword>